<dbReference type="EMBL" id="SZYD01000004">
    <property type="protein sequence ID" value="KAD6454760.1"/>
    <property type="molecule type" value="Genomic_DNA"/>
</dbReference>
<dbReference type="Proteomes" id="UP000326396">
    <property type="component" value="Linkage Group LG12"/>
</dbReference>
<protein>
    <submittedName>
        <fullName evidence="1">Uncharacterized protein</fullName>
    </submittedName>
</protein>
<reference evidence="1 2" key="1">
    <citation type="submission" date="2019-05" db="EMBL/GenBank/DDBJ databases">
        <title>Mikania micrantha, genome provides insights into the molecular mechanism of rapid growth.</title>
        <authorList>
            <person name="Liu B."/>
        </authorList>
    </citation>
    <scope>NUCLEOTIDE SEQUENCE [LARGE SCALE GENOMIC DNA]</scope>
    <source>
        <strain evidence="1">NLD-2019</strain>
        <tissue evidence="1">Leaf</tissue>
    </source>
</reference>
<comment type="caution">
    <text evidence="1">The sequence shown here is derived from an EMBL/GenBank/DDBJ whole genome shotgun (WGS) entry which is preliminary data.</text>
</comment>
<accession>A0A5N6PJ43</accession>
<dbReference type="AlphaFoldDB" id="A0A5N6PJ43"/>
<keyword evidence="2" id="KW-1185">Reference proteome</keyword>
<gene>
    <name evidence="1" type="ORF">E3N88_09466</name>
</gene>
<evidence type="ECO:0000313" key="2">
    <source>
        <dbReference type="Proteomes" id="UP000326396"/>
    </source>
</evidence>
<name>A0A5N6PJ43_9ASTR</name>
<sequence>MGVDSMDGIEDVVHVGWIEEATVDRSSNWDCIMEMYWEGPNHVHQWFHHVHDRSKSCLRLLSSLSGLHCKTMASSRSHSCDSAASLV</sequence>
<evidence type="ECO:0000313" key="1">
    <source>
        <dbReference type="EMBL" id="KAD6454760.1"/>
    </source>
</evidence>
<organism evidence="1 2">
    <name type="scientific">Mikania micrantha</name>
    <name type="common">bitter vine</name>
    <dbReference type="NCBI Taxonomy" id="192012"/>
    <lineage>
        <taxon>Eukaryota</taxon>
        <taxon>Viridiplantae</taxon>
        <taxon>Streptophyta</taxon>
        <taxon>Embryophyta</taxon>
        <taxon>Tracheophyta</taxon>
        <taxon>Spermatophyta</taxon>
        <taxon>Magnoliopsida</taxon>
        <taxon>eudicotyledons</taxon>
        <taxon>Gunneridae</taxon>
        <taxon>Pentapetalae</taxon>
        <taxon>asterids</taxon>
        <taxon>campanulids</taxon>
        <taxon>Asterales</taxon>
        <taxon>Asteraceae</taxon>
        <taxon>Asteroideae</taxon>
        <taxon>Heliantheae alliance</taxon>
        <taxon>Eupatorieae</taxon>
        <taxon>Mikania</taxon>
    </lineage>
</organism>
<proteinExistence type="predicted"/>